<proteinExistence type="predicted"/>
<dbReference type="GeneID" id="38779589"/>
<feature type="region of interest" description="Disordered" evidence="1">
    <location>
        <begin position="1"/>
        <end position="67"/>
    </location>
</feature>
<protein>
    <submittedName>
        <fullName evidence="2">Uncharacterized protein</fullName>
    </submittedName>
</protein>
<dbReference type="InParanoid" id="A0A401GKJ4"/>
<reference evidence="2 3" key="1">
    <citation type="journal article" date="2018" name="Sci. Rep.">
        <title>Genome sequence of the cauliflower mushroom Sparassis crispa (Hanabiratake) and its association with beneficial usage.</title>
        <authorList>
            <person name="Kiyama R."/>
            <person name="Furutani Y."/>
            <person name="Kawaguchi K."/>
            <person name="Nakanishi T."/>
        </authorList>
    </citation>
    <scope>NUCLEOTIDE SEQUENCE [LARGE SCALE GENOMIC DNA]</scope>
</reference>
<dbReference type="AlphaFoldDB" id="A0A401GKJ4"/>
<feature type="compositionally biased region" description="Polar residues" evidence="1">
    <location>
        <begin position="17"/>
        <end position="63"/>
    </location>
</feature>
<evidence type="ECO:0000313" key="3">
    <source>
        <dbReference type="Proteomes" id="UP000287166"/>
    </source>
</evidence>
<organism evidence="2 3">
    <name type="scientific">Sparassis crispa</name>
    <dbReference type="NCBI Taxonomy" id="139825"/>
    <lineage>
        <taxon>Eukaryota</taxon>
        <taxon>Fungi</taxon>
        <taxon>Dikarya</taxon>
        <taxon>Basidiomycota</taxon>
        <taxon>Agaricomycotina</taxon>
        <taxon>Agaricomycetes</taxon>
        <taxon>Polyporales</taxon>
        <taxon>Sparassidaceae</taxon>
        <taxon>Sparassis</taxon>
    </lineage>
</organism>
<accession>A0A401GKJ4</accession>
<evidence type="ECO:0000313" key="2">
    <source>
        <dbReference type="EMBL" id="GBE82672.1"/>
    </source>
</evidence>
<dbReference type="RefSeq" id="XP_027613585.1">
    <property type="nucleotide sequence ID" value="XM_027757784.1"/>
</dbReference>
<dbReference type="EMBL" id="BFAD01000004">
    <property type="protein sequence ID" value="GBE82672.1"/>
    <property type="molecule type" value="Genomic_DNA"/>
</dbReference>
<sequence length="335" mass="36578">MLSEPIDLTKRAMLRSTPGSPVPTNLELSADVDSSASGQTSPSLVSSSRENSTSPTTAATLRTSSKRPAKDLTQFASLAARRVRLRPAGEKELDRVSKDKIDHYTFALLLSPVLPFYLAKNTASLGPIKLVMGILEKHPSWGFTKEVKGDKYKFDIVVKRVQTHLTDQRAELKEVITLSLGPEGLSEAHGEQMGTVSKAPKKKTPDPVQLDIVELCKALASKHAATHVIISLEMCARVAFLRKLLLEMIKNPQLEPTGGYWAFVDAQLSIVRERYAAEPVKMTNVFTQILKDDQGKYGQTIIPGQDGAVAADISCTQNIANRAASGTFVDDEDDY</sequence>
<name>A0A401GKJ4_9APHY</name>
<gene>
    <name evidence="2" type="ORF">SCP_0410570</name>
</gene>
<dbReference type="OrthoDB" id="2797774at2759"/>
<evidence type="ECO:0000256" key="1">
    <source>
        <dbReference type="SAM" id="MobiDB-lite"/>
    </source>
</evidence>
<comment type="caution">
    <text evidence="2">The sequence shown here is derived from an EMBL/GenBank/DDBJ whole genome shotgun (WGS) entry which is preliminary data.</text>
</comment>
<keyword evidence="3" id="KW-1185">Reference proteome</keyword>
<dbReference type="Proteomes" id="UP000287166">
    <property type="component" value="Unassembled WGS sequence"/>
</dbReference>